<name>A0ABM6R918_9RHOB</name>
<dbReference type="Proteomes" id="UP000236536">
    <property type="component" value="Chromosome"/>
</dbReference>
<accession>A0ABM6R918</accession>
<keyword evidence="2" id="KW-1185">Reference proteome</keyword>
<protein>
    <recommendedName>
        <fullName evidence="3">Phage protein</fullName>
    </recommendedName>
</protein>
<reference evidence="1 2" key="2">
    <citation type="journal article" date="2017" name="Int. J. Syst. Evol. Microbiol.">
        <title>Adaptation of Surface-Associated Bacteria to the Open Ocean: A Genomically Distinct Subpopulation of Phaeobacter gallaeciensis Colonizes Pacific Mesozooplankton.</title>
        <authorList>
            <person name="Freese H.M."/>
            <person name="Methner A."/>
            <person name="Overmann J."/>
        </authorList>
    </citation>
    <scope>NUCLEOTIDE SEQUENCE [LARGE SCALE GENOMIC DNA]</scope>
    <source>
        <strain evidence="1 2">P66</strain>
    </source>
</reference>
<dbReference type="RefSeq" id="WP_102873419.1">
    <property type="nucleotide sequence ID" value="NZ_CANLFJ010000015.1"/>
</dbReference>
<evidence type="ECO:0000313" key="1">
    <source>
        <dbReference type="EMBL" id="AUQ92876.1"/>
    </source>
</evidence>
<organism evidence="1 2">
    <name type="scientific">Phaeobacter inhibens</name>
    <dbReference type="NCBI Taxonomy" id="221822"/>
    <lineage>
        <taxon>Bacteria</taxon>
        <taxon>Pseudomonadati</taxon>
        <taxon>Pseudomonadota</taxon>
        <taxon>Alphaproteobacteria</taxon>
        <taxon>Rhodobacterales</taxon>
        <taxon>Roseobacteraceae</taxon>
        <taxon>Phaeobacter</taxon>
    </lineage>
</organism>
<dbReference type="EMBL" id="CP010705">
    <property type="protein sequence ID" value="AUQ92876.1"/>
    <property type="molecule type" value="Genomic_DNA"/>
</dbReference>
<proteinExistence type="predicted"/>
<gene>
    <name evidence="1" type="ORF">PhaeoP66_00045</name>
</gene>
<evidence type="ECO:0008006" key="3">
    <source>
        <dbReference type="Google" id="ProtNLM"/>
    </source>
</evidence>
<reference evidence="1 2" key="1">
    <citation type="journal article" date="2017" name="Genome Biol. Evol.">
        <title>Trajectories and Drivers of Genome Evolution in Surface-Associated Marine Phaeobacter.</title>
        <authorList>
            <person name="Freese H.M."/>
            <person name="Sikorski J."/>
            <person name="Bunk B."/>
            <person name="Scheuner C."/>
            <person name="Meier-Kolthoff J.P."/>
            <person name="Sproer C."/>
            <person name="Gram L."/>
            <person name="Overmann J."/>
        </authorList>
    </citation>
    <scope>NUCLEOTIDE SEQUENCE [LARGE SCALE GENOMIC DNA]</scope>
    <source>
        <strain evidence="1 2">P66</strain>
    </source>
</reference>
<sequence>MNKHSELPQLSEDVTAEQIFEILPSQATLEQTKAFLSERKMSFSGGSWQFMINQRLKPALEQKKITLPELMNFLSSAEEHGKQHVLLYKANKTEVSRIFNTNHIESTCFDSEELPPFNSRSFVGIPKLPTVSEVRKDFIGSEEAIVIKIVEKRHIRDESSFKEWEQDGKLFTSVDTKPYRAANIVRISESGLCEVRIFSHMDAFEYETEARALLNSLSPLIEGSNFKPYSLRQARHYVCDPKHRASVAKVFDLKHTDHLDLANGRIRPSVSGFGNSMLDNPTVTAAMDAFQSSEGTVHKAGLNVRPNGVLRRGLNLGLSGADNEFFLTSKVTREEYEYVFRSLLDAVASMAEK</sequence>
<evidence type="ECO:0000313" key="2">
    <source>
        <dbReference type="Proteomes" id="UP000236536"/>
    </source>
</evidence>